<proteinExistence type="predicted"/>
<organism evidence="2 3">
    <name type="scientific">Paramarasmius palmivorus</name>
    <dbReference type="NCBI Taxonomy" id="297713"/>
    <lineage>
        <taxon>Eukaryota</taxon>
        <taxon>Fungi</taxon>
        <taxon>Dikarya</taxon>
        <taxon>Basidiomycota</taxon>
        <taxon>Agaricomycotina</taxon>
        <taxon>Agaricomycetes</taxon>
        <taxon>Agaricomycetidae</taxon>
        <taxon>Agaricales</taxon>
        <taxon>Marasmiineae</taxon>
        <taxon>Marasmiaceae</taxon>
        <taxon>Paramarasmius</taxon>
    </lineage>
</organism>
<sequence length="485" mass="54294">MQETHTAIPFIERRIGAYVWNDRDALQLCRAGLPVYYIRPYSDFGSQRIIGVTPITPSDVCITPAEPPYPVIYTGQAGSDDKFAAIRIAGMQCYQTPSPFQNMHLPDQYTSSYNIESTARITSRVESSFPSSDTDGSSSGPVRSTRAQNTLHPYERPRGKPQRSNPPQMQRDLFADFPHDNDLTPPPLTAWREANKSIDVQHPNRHHTSGQPPKCLTVAPDPAMFFGSDDRERQLQMLTQWHHVKGAILQCIADGSMNVLQPNATWKKILLLKMIGLPENRTVDPDSGRTQTKAQAKHSKSQQDGHRQAVELIQAAFSRLNLNKPLTFPDGAVISLQDAKSLVFEVCMVNFRHQLTSLDEKADTTGPAPSQTTTTADVRIAAHQHRYERQRLIDTVLGGPVDSASAWSQGLAAKYWPDRLKPLRAFANIMDSWPGEKGPLWGRGNDPNLSAMQAAGEQWEQALVVFYVQSYYNYFGHPPILPRRL</sequence>
<dbReference type="AlphaFoldDB" id="A0AAW0BG97"/>
<accession>A0AAW0BG97</accession>
<reference evidence="2 3" key="1">
    <citation type="submission" date="2024-01" db="EMBL/GenBank/DDBJ databases">
        <title>A draft genome for a cacao thread blight-causing isolate of Paramarasmius palmivorus.</title>
        <authorList>
            <person name="Baruah I.K."/>
            <person name="Bukari Y."/>
            <person name="Amoako-Attah I."/>
            <person name="Meinhardt L.W."/>
            <person name="Bailey B.A."/>
            <person name="Cohen S.P."/>
        </authorList>
    </citation>
    <scope>NUCLEOTIDE SEQUENCE [LARGE SCALE GENOMIC DNA]</scope>
    <source>
        <strain evidence="2 3">GH-12</strain>
    </source>
</reference>
<evidence type="ECO:0000313" key="3">
    <source>
        <dbReference type="Proteomes" id="UP001383192"/>
    </source>
</evidence>
<feature type="region of interest" description="Disordered" evidence="1">
    <location>
        <begin position="124"/>
        <end position="189"/>
    </location>
</feature>
<evidence type="ECO:0000313" key="2">
    <source>
        <dbReference type="EMBL" id="KAK7025382.1"/>
    </source>
</evidence>
<name>A0AAW0BG97_9AGAR</name>
<feature type="compositionally biased region" description="Basic and acidic residues" evidence="1">
    <location>
        <begin position="173"/>
        <end position="182"/>
    </location>
</feature>
<keyword evidence="3" id="KW-1185">Reference proteome</keyword>
<comment type="caution">
    <text evidence="2">The sequence shown here is derived from an EMBL/GenBank/DDBJ whole genome shotgun (WGS) entry which is preliminary data.</text>
</comment>
<feature type="compositionally biased region" description="Low complexity" evidence="1">
    <location>
        <begin position="127"/>
        <end position="141"/>
    </location>
</feature>
<dbReference type="Proteomes" id="UP001383192">
    <property type="component" value="Unassembled WGS sequence"/>
</dbReference>
<feature type="region of interest" description="Disordered" evidence="1">
    <location>
        <begin position="281"/>
        <end position="307"/>
    </location>
</feature>
<evidence type="ECO:0000256" key="1">
    <source>
        <dbReference type="SAM" id="MobiDB-lite"/>
    </source>
</evidence>
<gene>
    <name evidence="2" type="ORF">VNI00_016018</name>
</gene>
<dbReference type="EMBL" id="JAYKXP010000115">
    <property type="protein sequence ID" value="KAK7025382.1"/>
    <property type="molecule type" value="Genomic_DNA"/>
</dbReference>
<protein>
    <submittedName>
        <fullName evidence="2">Uncharacterized protein</fullName>
    </submittedName>
</protein>